<keyword evidence="3" id="KW-1185">Reference proteome</keyword>
<gene>
    <name evidence="2" type="ORF">U14_00006</name>
</gene>
<dbReference type="InterPro" id="IPR035897">
    <property type="entry name" value="Toll_tir_struct_dom_sf"/>
</dbReference>
<organism evidence="2">
    <name type="scientific">Candidatus Moduliflexus flocculans</name>
    <dbReference type="NCBI Taxonomy" id="1499966"/>
    <lineage>
        <taxon>Bacteria</taxon>
        <taxon>Candidatus Moduliflexota</taxon>
        <taxon>Candidatus Moduliflexia</taxon>
        <taxon>Candidatus Moduliflexales</taxon>
        <taxon>Candidatus Moduliflexaceae</taxon>
    </lineage>
</organism>
<dbReference type="Gene3D" id="3.40.50.10140">
    <property type="entry name" value="Toll/interleukin-1 receptor homology (TIR) domain"/>
    <property type="match status" value="1"/>
</dbReference>
<dbReference type="Pfam" id="PF13676">
    <property type="entry name" value="TIR_2"/>
    <property type="match status" value="1"/>
</dbReference>
<dbReference type="GO" id="GO:0007165">
    <property type="term" value="P:signal transduction"/>
    <property type="evidence" value="ECO:0007669"/>
    <property type="project" value="InterPro"/>
</dbReference>
<feature type="domain" description="TIR" evidence="1">
    <location>
        <begin position="122"/>
        <end position="257"/>
    </location>
</feature>
<dbReference type="SUPFAM" id="SSF52200">
    <property type="entry name" value="Toll/Interleukin receptor TIR domain"/>
    <property type="match status" value="1"/>
</dbReference>
<dbReference type="Pfam" id="PF19961">
    <property type="entry name" value="EAD8"/>
    <property type="match status" value="1"/>
</dbReference>
<dbReference type="AlphaFoldDB" id="A0A0S6VT01"/>
<dbReference type="InterPro" id="IPR045437">
    <property type="entry name" value="EAD8"/>
</dbReference>
<dbReference type="EMBL" id="DF820455">
    <property type="protein sequence ID" value="GAK48799.1"/>
    <property type="molecule type" value="Genomic_DNA"/>
</dbReference>
<dbReference type="STRING" id="1499966.U14_00006"/>
<evidence type="ECO:0000259" key="1">
    <source>
        <dbReference type="PROSITE" id="PS50104"/>
    </source>
</evidence>
<name>A0A0S6VT01_9BACT</name>
<protein>
    <submittedName>
        <fullName evidence="2">GUN4 domain protein</fullName>
    </submittedName>
</protein>
<dbReference type="InterPro" id="IPR000157">
    <property type="entry name" value="TIR_dom"/>
</dbReference>
<proteinExistence type="predicted"/>
<dbReference type="PROSITE" id="PS50104">
    <property type="entry name" value="TIR"/>
    <property type="match status" value="1"/>
</dbReference>
<evidence type="ECO:0000313" key="3">
    <source>
        <dbReference type="Proteomes" id="UP000030700"/>
    </source>
</evidence>
<dbReference type="Proteomes" id="UP000030700">
    <property type="component" value="Unassembled WGS sequence"/>
</dbReference>
<evidence type="ECO:0000313" key="2">
    <source>
        <dbReference type="EMBL" id="GAK48799.1"/>
    </source>
</evidence>
<dbReference type="HOGENOM" id="CLU_1068159_0_0_0"/>
<sequence length="260" mass="29010">MSADPIFLKELSAFLTPLPPFQDEPSRRALLINAGFSDLLAQISCGGTTANFVPIVVNYLANYGTRADGRHALAHLLEEVARNVGNDKQARIQEFLAKLQPTNNISQFPPTATIPPEQTTAYRYDIFLSHHNNDKAQIGALALWLKNQGVAVWFDAWNLVPGLPWQEGIEEGILQSRSMAIFVGASGLGQWEIPEMRAAIQLYVERQSPVVPIFLPGCPADITLPLLLQRFVWIDFRNGMDDTDTREKLLAAIRTYREIV</sequence>
<accession>A0A0S6VT01</accession>
<reference evidence="2" key="1">
    <citation type="journal article" date="2015" name="PeerJ">
        <title>First genomic representation of candidate bacterial phylum KSB3 points to enhanced environmental sensing as a trigger of wastewater bulking.</title>
        <authorList>
            <person name="Sekiguchi Y."/>
            <person name="Ohashi A."/>
            <person name="Parks D.H."/>
            <person name="Yamauchi T."/>
            <person name="Tyson G.W."/>
            <person name="Hugenholtz P."/>
        </authorList>
    </citation>
    <scope>NUCLEOTIDE SEQUENCE [LARGE SCALE GENOMIC DNA]</scope>
</reference>